<dbReference type="PROSITE" id="PS01124">
    <property type="entry name" value="HTH_ARAC_FAMILY_2"/>
    <property type="match status" value="1"/>
</dbReference>
<keyword evidence="6" id="KW-1185">Reference proteome</keyword>
<organism evidence="5 6">
    <name type="scientific">Coraliomargarita algicola</name>
    <dbReference type="NCBI Taxonomy" id="3092156"/>
    <lineage>
        <taxon>Bacteria</taxon>
        <taxon>Pseudomonadati</taxon>
        <taxon>Verrucomicrobiota</taxon>
        <taxon>Opitutia</taxon>
        <taxon>Puniceicoccales</taxon>
        <taxon>Coraliomargaritaceae</taxon>
        <taxon>Coraliomargarita</taxon>
    </lineage>
</organism>
<dbReference type="InterPro" id="IPR020449">
    <property type="entry name" value="Tscrpt_reg_AraC-type_HTH"/>
</dbReference>
<dbReference type="InterPro" id="IPR018060">
    <property type="entry name" value="HTH_AraC"/>
</dbReference>
<dbReference type="PANTHER" id="PTHR47893">
    <property type="entry name" value="REGULATORY PROTEIN PCHR"/>
    <property type="match status" value="1"/>
</dbReference>
<dbReference type="InterPro" id="IPR009057">
    <property type="entry name" value="Homeodomain-like_sf"/>
</dbReference>
<evidence type="ECO:0000256" key="3">
    <source>
        <dbReference type="ARBA" id="ARBA00023163"/>
    </source>
</evidence>
<dbReference type="PRINTS" id="PR00032">
    <property type="entry name" value="HTHARAC"/>
</dbReference>
<dbReference type="EMBL" id="CP138858">
    <property type="protein sequence ID" value="WPJ97990.1"/>
    <property type="molecule type" value="Genomic_DNA"/>
</dbReference>
<gene>
    <name evidence="5" type="ORF">SH580_09740</name>
</gene>
<evidence type="ECO:0000313" key="5">
    <source>
        <dbReference type="EMBL" id="WPJ97990.1"/>
    </source>
</evidence>
<reference evidence="5 6" key="1">
    <citation type="submission" date="2023-11" db="EMBL/GenBank/DDBJ databases">
        <title>Coraliomargarita sp. nov., isolated from marine algae.</title>
        <authorList>
            <person name="Lee J.K."/>
            <person name="Baek J.H."/>
            <person name="Kim J.M."/>
            <person name="Choi D.G."/>
            <person name="Jeon C.O."/>
        </authorList>
    </citation>
    <scope>NUCLEOTIDE SEQUENCE [LARGE SCALE GENOMIC DNA]</scope>
    <source>
        <strain evidence="5 6">J2-16</strain>
    </source>
</reference>
<feature type="domain" description="HTH araC/xylS-type" evidence="4">
    <location>
        <begin position="224"/>
        <end position="326"/>
    </location>
</feature>
<protein>
    <submittedName>
        <fullName evidence="5">AraC family transcriptional regulator</fullName>
    </submittedName>
</protein>
<dbReference type="SUPFAM" id="SSF46689">
    <property type="entry name" value="Homeodomain-like"/>
    <property type="match status" value="1"/>
</dbReference>
<keyword evidence="1" id="KW-0805">Transcription regulation</keyword>
<dbReference type="PANTHER" id="PTHR47893:SF1">
    <property type="entry name" value="REGULATORY PROTEIN PCHR"/>
    <property type="match status" value="1"/>
</dbReference>
<dbReference type="PROSITE" id="PS00041">
    <property type="entry name" value="HTH_ARAC_FAMILY_1"/>
    <property type="match status" value="1"/>
</dbReference>
<proteinExistence type="predicted"/>
<accession>A0ABZ0RSP8</accession>
<dbReference type="InterPro" id="IPR018062">
    <property type="entry name" value="HTH_AraC-typ_CS"/>
</dbReference>
<dbReference type="SMART" id="SM00342">
    <property type="entry name" value="HTH_ARAC"/>
    <property type="match status" value="1"/>
</dbReference>
<evidence type="ECO:0000313" key="6">
    <source>
        <dbReference type="Proteomes" id="UP001324993"/>
    </source>
</evidence>
<dbReference type="InterPro" id="IPR053142">
    <property type="entry name" value="PchR_regulatory_protein"/>
</dbReference>
<dbReference type="Pfam" id="PF12833">
    <property type="entry name" value="HTH_18"/>
    <property type="match status" value="1"/>
</dbReference>
<sequence length="331" mass="36756">MAGKLMQDTRPGLRLSGALSASAPACPFLPPSRWDWAGQGVCGHAEWFQLREGLGYIDVECRLDGPNPCHIDLGQEYLVMGFVTQGWAKWSTSAGLVEKVEAGQWFTMPRREFSLDRTATDGVVLGLCICSRVMASQLSELSPQGKVSEQLRRYTSSGARIDFAGGQMDAATFNLARLVASREGSGLRRRLRIEANTLTWISELLSHVESLDSAGESALNAADRDAIQLLCEHMRHDPGYEYSMAELCQLSGLNEHKLKSSFKRIHGKTTFGYLRELRMDFAASLLKEDRLSVIQVANEVGYTNASHFARAFKERHGLLPKAYQCLHRRSA</sequence>
<dbReference type="Gene3D" id="1.10.10.60">
    <property type="entry name" value="Homeodomain-like"/>
    <property type="match status" value="1"/>
</dbReference>
<name>A0ABZ0RSP8_9BACT</name>
<evidence type="ECO:0000256" key="2">
    <source>
        <dbReference type="ARBA" id="ARBA00023125"/>
    </source>
</evidence>
<dbReference type="RefSeq" id="WP_319834802.1">
    <property type="nucleotide sequence ID" value="NZ_CP138858.1"/>
</dbReference>
<evidence type="ECO:0000259" key="4">
    <source>
        <dbReference type="PROSITE" id="PS01124"/>
    </source>
</evidence>
<keyword evidence="2" id="KW-0238">DNA-binding</keyword>
<evidence type="ECO:0000256" key="1">
    <source>
        <dbReference type="ARBA" id="ARBA00023015"/>
    </source>
</evidence>
<keyword evidence="3" id="KW-0804">Transcription</keyword>
<dbReference type="Proteomes" id="UP001324993">
    <property type="component" value="Chromosome"/>
</dbReference>